<evidence type="ECO:0000259" key="2">
    <source>
        <dbReference type="Pfam" id="PF08268"/>
    </source>
</evidence>
<feature type="domain" description="F-box associated beta-propeller type 3" evidence="2">
    <location>
        <begin position="103"/>
        <end position="287"/>
    </location>
</feature>
<organism evidence="3 4">
    <name type="scientific">Deinandra increscens subsp. villosa</name>
    <dbReference type="NCBI Taxonomy" id="3103831"/>
    <lineage>
        <taxon>Eukaryota</taxon>
        <taxon>Viridiplantae</taxon>
        <taxon>Streptophyta</taxon>
        <taxon>Embryophyta</taxon>
        <taxon>Tracheophyta</taxon>
        <taxon>Spermatophyta</taxon>
        <taxon>Magnoliopsida</taxon>
        <taxon>eudicotyledons</taxon>
        <taxon>Gunneridae</taxon>
        <taxon>Pentapetalae</taxon>
        <taxon>asterids</taxon>
        <taxon>campanulids</taxon>
        <taxon>Asterales</taxon>
        <taxon>Asteraceae</taxon>
        <taxon>Asteroideae</taxon>
        <taxon>Heliantheae alliance</taxon>
        <taxon>Madieae</taxon>
        <taxon>Madiinae</taxon>
        <taxon>Deinandra</taxon>
    </lineage>
</organism>
<dbReference type="Proteomes" id="UP001408789">
    <property type="component" value="Unassembled WGS sequence"/>
</dbReference>
<dbReference type="SUPFAM" id="SSF81383">
    <property type="entry name" value="F-box domain"/>
    <property type="match status" value="1"/>
</dbReference>
<dbReference type="InterPro" id="IPR013187">
    <property type="entry name" value="F-box-assoc_dom_typ3"/>
</dbReference>
<accession>A0AAP0DXC0</accession>
<dbReference type="AlphaFoldDB" id="A0AAP0DXC0"/>
<evidence type="ECO:0000313" key="4">
    <source>
        <dbReference type="Proteomes" id="UP001408789"/>
    </source>
</evidence>
<dbReference type="NCBIfam" id="TIGR01640">
    <property type="entry name" value="F_box_assoc_1"/>
    <property type="match status" value="1"/>
</dbReference>
<reference evidence="3 4" key="1">
    <citation type="submission" date="2024-04" db="EMBL/GenBank/DDBJ databases">
        <title>The reference genome of an endangered Asteraceae, Deinandra increscens subsp. villosa, native to the Central Coast of California.</title>
        <authorList>
            <person name="Guilliams M."/>
            <person name="Hasenstab-Lehman K."/>
            <person name="Meyer R."/>
            <person name="Mcevoy S."/>
        </authorList>
    </citation>
    <scope>NUCLEOTIDE SEQUENCE [LARGE SCALE GENOMIC DNA]</scope>
    <source>
        <tissue evidence="3">Leaf</tissue>
    </source>
</reference>
<keyword evidence="4" id="KW-1185">Reference proteome</keyword>
<evidence type="ECO:0000313" key="3">
    <source>
        <dbReference type="EMBL" id="KAK9078848.1"/>
    </source>
</evidence>
<evidence type="ECO:0000259" key="1">
    <source>
        <dbReference type="Pfam" id="PF00646"/>
    </source>
</evidence>
<comment type="caution">
    <text evidence="3">The sequence shown here is derived from an EMBL/GenBank/DDBJ whole genome shotgun (WGS) entry which is preliminary data.</text>
</comment>
<dbReference type="Pfam" id="PF08268">
    <property type="entry name" value="FBA_3"/>
    <property type="match status" value="1"/>
</dbReference>
<dbReference type="Pfam" id="PF00646">
    <property type="entry name" value="F-box"/>
    <property type="match status" value="1"/>
</dbReference>
<dbReference type="InterPro" id="IPR036047">
    <property type="entry name" value="F-box-like_dom_sf"/>
</dbReference>
<evidence type="ECO:0008006" key="5">
    <source>
        <dbReference type="Google" id="ProtNLM"/>
    </source>
</evidence>
<dbReference type="InterPro" id="IPR050796">
    <property type="entry name" value="SCF_F-box_component"/>
</dbReference>
<dbReference type="PANTHER" id="PTHR31672:SF6">
    <property type="entry name" value="F-BOX DOMAIN-CONTAINING PROTEIN"/>
    <property type="match status" value="1"/>
</dbReference>
<sequence>MSGEVSNDLLVDIFERLPPKSVIQLRSLSKYWHSRIATPEFVRNYNLRHSKNPDQKVLIRHLTYCGNYEFKDIYTLHDGDQLPLDPGSGYTGIPGVEFPHGTKQIIGSCNGILCLQDNRNNICLWNVSIRRELIVPSCPLKSSSHTISGFGFDPIAYDYKVVAIPYSTCYKSHENNNTFIYSLKTDSWSRIPSPSSRFYNMKSEKACFFNGILHWVVEGYVNKLSTEDPKDHTWSCFILTLDLSTCVFGHIVFRTNWRIKQLTTVNGCLTVVCLGLGSWEGGDCWIMTMKEYGNTESWCKLYKLDIKEAFDLVKVLQLPVRSDGGDLVAYYEGSKVYNPETKMETKVLKFGPYCFNLEMEAYVGSLELLDKERATTCGETIFSWTKEDNNKRLRLSQDDDDDDDGECSVLNYTF</sequence>
<protein>
    <recommendedName>
        <fullName evidence="5">F-box domain-containing protein</fullName>
    </recommendedName>
</protein>
<name>A0AAP0DXC0_9ASTR</name>
<gene>
    <name evidence="3" type="ORF">SSX86_002906</name>
</gene>
<proteinExistence type="predicted"/>
<dbReference type="InterPro" id="IPR001810">
    <property type="entry name" value="F-box_dom"/>
</dbReference>
<feature type="domain" description="F-box" evidence="1">
    <location>
        <begin position="7"/>
        <end position="42"/>
    </location>
</feature>
<dbReference type="InterPro" id="IPR017451">
    <property type="entry name" value="F-box-assoc_interact_dom"/>
</dbReference>
<dbReference type="PANTHER" id="PTHR31672">
    <property type="entry name" value="BNACNNG10540D PROTEIN"/>
    <property type="match status" value="1"/>
</dbReference>
<dbReference type="EMBL" id="JBCNJP010000006">
    <property type="protein sequence ID" value="KAK9078848.1"/>
    <property type="molecule type" value="Genomic_DNA"/>
</dbReference>